<proteinExistence type="predicted"/>
<keyword evidence="1" id="KW-0472">Membrane</keyword>
<evidence type="ECO:0000256" key="1">
    <source>
        <dbReference type="SAM" id="Phobius"/>
    </source>
</evidence>
<reference evidence="2 3" key="1">
    <citation type="journal article" date="2017" name="Infect. Genet. Evol.">
        <title>The new phylogeny of the genus Mycobacterium: The old and the news.</title>
        <authorList>
            <person name="Tortoli E."/>
            <person name="Fedrizzi T."/>
            <person name="Meehan C.J."/>
            <person name="Trovato A."/>
            <person name="Grottola A."/>
            <person name="Giacobazzi E."/>
            <person name="Serpini G.F."/>
            <person name="Tagliazucchi S."/>
            <person name="Fabio A."/>
            <person name="Bettua C."/>
            <person name="Bertorelli R."/>
            <person name="Frascaro F."/>
            <person name="De Sanctis V."/>
            <person name="Pecorari M."/>
            <person name="Jousson O."/>
            <person name="Segata N."/>
            <person name="Cirillo D.M."/>
        </authorList>
    </citation>
    <scope>NUCLEOTIDE SEQUENCE [LARGE SCALE GENOMIC DNA]</scope>
    <source>
        <strain evidence="2 3">CIP1034565</strain>
    </source>
</reference>
<dbReference type="STRING" id="85968.GCA_900073015_00340"/>
<comment type="caution">
    <text evidence="2">The sequence shown here is derived from an EMBL/GenBank/DDBJ whole genome shotgun (WGS) entry which is preliminary data.</text>
</comment>
<dbReference type="RefSeq" id="WP_090585258.1">
    <property type="nucleotide sequence ID" value="NZ_CP104302.1"/>
</dbReference>
<keyword evidence="3" id="KW-1185">Reference proteome</keyword>
<organism evidence="2 3">
    <name type="scientific">Mycolicibacterium brumae</name>
    <dbReference type="NCBI Taxonomy" id="85968"/>
    <lineage>
        <taxon>Bacteria</taxon>
        <taxon>Bacillati</taxon>
        <taxon>Actinomycetota</taxon>
        <taxon>Actinomycetes</taxon>
        <taxon>Mycobacteriales</taxon>
        <taxon>Mycobacteriaceae</taxon>
        <taxon>Mycolicibacterium</taxon>
    </lineage>
</organism>
<dbReference type="AlphaFoldDB" id="A0A2G5P5E7"/>
<gene>
    <name evidence="2" type="ORF">CQY22_017635</name>
</gene>
<name>A0A2G5P5E7_9MYCO</name>
<dbReference type="EMBL" id="PDCN02000036">
    <property type="protein sequence ID" value="PIB73253.1"/>
    <property type="molecule type" value="Genomic_DNA"/>
</dbReference>
<dbReference type="Proteomes" id="UP000230551">
    <property type="component" value="Unassembled WGS sequence"/>
</dbReference>
<protein>
    <submittedName>
        <fullName evidence="2">Uncharacterized protein</fullName>
    </submittedName>
</protein>
<feature type="transmembrane region" description="Helical" evidence="1">
    <location>
        <begin position="22"/>
        <end position="48"/>
    </location>
</feature>
<feature type="transmembrane region" description="Helical" evidence="1">
    <location>
        <begin position="68"/>
        <end position="92"/>
    </location>
</feature>
<evidence type="ECO:0000313" key="3">
    <source>
        <dbReference type="Proteomes" id="UP000230551"/>
    </source>
</evidence>
<keyword evidence="1" id="KW-0812">Transmembrane</keyword>
<accession>A0A2G5P5E7</accession>
<evidence type="ECO:0000313" key="2">
    <source>
        <dbReference type="EMBL" id="PIB73253.1"/>
    </source>
</evidence>
<keyword evidence="1" id="KW-1133">Transmembrane helix</keyword>
<feature type="transmembrane region" description="Helical" evidence="1">
    <location>
        <begin position="99"/>
        <end position="119"/>
    </location>
</feature>
<sequence length="126" mass="13153">MVYPPAPAHPGPSQQHRRTTDIVATAILGAVQILVTMFALLWSLLFPMAADVCSSSNDDCVDDVLGALIYPVTWGGIVLGAATAVLGVTLAVIRRRLMFVWPLLGIALVIGATAAGLFLTDAAVNP</sequence>